<keyword evidence="4" id="KW-0689">Ribosomal protein</keyword>
<dbReference type="GO" id="GO:0006412">
    <property type="term" value="P:translation"/>
    <property type="evidence" value="ECO:0007669"/>
    <property type="project" value="InterPro"/>
</dbReference>
<organism evidence="4">
    <name type="scientific">Lophophytum leandri</name>
    <dbReference type="NCBI Taxonomy" id="1618140"/>
    <lineage>
        <taxon>Eukaryota</taxon>
        <taxon>Viridiplantae</taxon>
        <taxon>Streptophyta</taxon>
        <taxon>Embryophyta</taxon>
        <taxon>Tracheophyta</taxon>
        <taxon>Spermatophyta</taxon>
        <taxon>Magnoliopsida</taxon>
        <taxon>eudicotyledons</taxon>
        <taxon>Gunneridae</taxon>
        <taxon>Pentapetalae</taxon>
        <taxon>Santalales</taxon>
        <taxon>Balanophoraceae</taxon>
        <taxon>Lophophytum</taxon>
    </lineage>
</organism>
<dbReference type="InterPro" id="IPR005704">
    <property type="entry name" value="Ribosomal_uS3_bac-typ"/>
</dbReference>
<keyword evidence="1" id="KW-0694">RNA-binding</keyword>
<dbReference type="Pfam" id="PF00189">
    <property type="entry name" value="Ribosomal_S3_C"/>
    <property type="match status" value="1"/>
</dbReference>
<evidence type="ECO:0000313" key="4">
    <source>
        <dbReference type="EMBL" id="QVX31448.1"/>
    </source>
</evidence>
<dbReference type="PANTHER" id="PTHR11760:SF19">
    <property type="entry name" value="SMALL RIBOSOMAL SUBUNIT PROTEIN US3C"/>
    <property type="match status" value="1"/>
</dbReference>
<evidence type="ECO:0000256" key="1">
    <source>
        <dbReference type="ARBA" id="ARBA00022884"/>
    </source>
</evidence>
<dbReference type="InterPro" id="IPR001351">
    <property type="entry name" value="Ribosomal_uS3_C"/>
</dbReference>
<accession>A0A8E7IXF0</accession>
<dbReference type="PANTHER" id="PTHR11760">
    <property type="entry name" value="30S/40S RIBOSOMAL PROTEIN S3"/>
    <property type="match status" value="1"/>
</dbReference>
<keyword evidence="4" id="KW-0934">Plastid</keyword>
<dbReference type="AlphaFoldDB" id="A0A8E7IXF0"/>
<geneLocation type="plastid" evidence="4"/>
<sequence>MIKKINSLTFRFIKNKNNYSIWFIKRSYYYYNILEDKKIRNCINIFFKKIKYIIIYEIYYIKINKFLNFIQILIYILVKNFLIKHIKKKINKLRIKIKNKINYINFNIGIKKIINIYKYPNILSKFIIKQLKKKVSFFKIIKKTIELTEKTYIKGIKIKISGKINSKETKHNECIKEGIISLKNIKLKINCCLYKIKTIYGILSIKIWIFI</sequence>
<evidence type="ECO:0000259" key="3">
    <source>
        <dbReference type="Pfam" id="PF00189"/>
    </source>
</evidence>
<dbReference type="NCBIfam" id="TIGR01009">
    <property type="entry name" value="rpsC_bact"/>
    <property type="match status" value="1"/>
</dbReference>
<proteinExistence type="predicted"/>
<dbReference type="GO" id="GO:0022627">
    <property type="term" value="C:cytosolic small ribosomal subunit"/>
    <property type="evidence" value="ECO:0007669"/>
    <property type="project" value="TreeGrafter"/>
</dbReference>
<dbReference type="GO" id="GO:0003735">
    <property type="term" value="F:structural constituent of ribosome"/>
    <property type="evidence" value="ECO:0007669"/>
    <property type="project" value="InterPro"/>
</dbReference>
<protein>
    <recommendedName>
        <fullName evidence="2">Small ribosomal subunit protein uS3c</fullName>
    </recommendedName>
</protein>
<dbReference type="InterPro" id="IPR057258">
    <property type="entry name" value="Ribosomal_uS3"/>
</dbReference>
<keyword evidence="4" id="KW-0687">Ribonucleoprotein</keyword>
<name>A0A8E7IXF0_9MAGN</name>
<feature type="domain" description="Small ribosomal subunit protein uS3 C-terminal" evidence="3">
    <location>
        <begin position="127"/>
        <end position="209"/>
    </location>
</feature>
<reference evidence="4" key="1">
    <citation type="submission" date="2020-08" db="EMBL/GenBank/DDBJ databases">
        <title>Plastomes in the holoparasitic family Balanophoraceae: extremely high AT content, severe gene content reduction, and two independent genetic code changes.</title>
        <authorList>
            <person name="Ceriotti L.F."/>
            <person name="Roulet M.E."/>
            <person name="Sanchez-Puerta M.V."/>
        </authorList>
    </citation>
    <scope>NUCLEOTIDE SEQUENCE</scope>
    <source>
        <tissue evidence="4">Inflorescence</tissue>
    </source>
</reference>
<gene>
    <name evidence="4" type="primary">rps3</name>
</gene>
<dbReference type="EMBL" id="MT834848">
    <property type="protein sequence ID" value="QVX31448.1"/>
    <property type="molecule type" value="Genomic_DNA"/>
</dbReference>
<evidence type="ECO:0000256" key="2">
    <source>
        <dbReference type="ARBA" id="ARBA00035154"/>
    </source>
</evidence>
<dbReference type="GO" id="GO:0003723">
    <property type="term" value="F:RNA binding"/>
    <property type="evidence" value="ECO:0007669"/>
    <property type="project" value="UniProtKB-KW"/>
</dbReference>